<evidence type="ECO:0000256" key="2">
    <source>
        <dbReference type="ARBA" id="ARBA00009063"/>
    </source>
</evidence>
<dbReference type="Proteomes" id="UP000324832">
    <property type="component" value="Unassembled WGS sequence"/>
</dbReference>
<dbReference type="Gene3D" id="1.20.58.90">
    <property type="match status" value="1"/>
</dbReference>
<sequence>MRVYTRWEIGLYLIHNQEKNSSKFKIDNKEISDRRSFIETTKQEVKVMKNKMSINRNHDSDGTAHEPLLRDGSPTNFRNITWSSTPKYSKYTKLASTDSPVRFDIYDNDMMSLQDGMLISQNDQLTMIGNSVGSLKTVSTQIGLELDEQAMMLEDLNSELENADSKLHTTVVKISKVLHINNVAIEIL</sequence>
<evidence type="ECO:0000313" key="11">
    <source>
        <dbReference type="Proteomes" id="UP000324832"/>
    </source>
</evidence>
<keyword evidence="5" id="KW-1133">Transmembrane helix</keyword>
<evidence type="ECO:0000256" key="5">
    <source>
        <dbReference type="ARBA" id="ARBA00022989"/>
    </source>
</evidence>
<keyword evidence="4" id="KW-0812">Transmembrane</keyword>
<dbReference type="GO" id="GO:0016020">
    <property type="term" value="C:membrane"/>
    <property type="evidence" value="ECO:0007669"/>
    <property type="project" value="UniProtKB-SubCell"/>
</dbReference>
<evidence type="ECO:0000256" key="3">
    <source>
        <dbReference type="ARBA" id="ARBA00022448"/>
    </source>
</evidence>
<dbReference type="SUPFAM" id="SSF58038">
    <property type="entry name" value="SNARE fusion complex"/>
    <property type="match status" value="1"/>
</dbReference>
<comment type="similarity">
    <text evidence="2">Belongs to the syntaxin family.</text>
</comment>
<dbReference type="FunFam" id="1.20.5.110:FF:000006">
    <property type="entry name" value="Syntaxin 6"/>
    <property type="match status" value="1"/>
</dbReference>
<dbReference type="GO" id="GO:0016192">
    <property type="term" value="P:vesicle-mediated transport"/>
    <property type="evidence" value="ECO:0007669"/>
    <property type="project" value="InterPro"/>
</dbReference>
<evidence type="ECO:0000256" key="1">
    <source>
        <dbReference type="ARBA" id="ARBA00004211"/>
    </source>
</evidence>
<dbReference type="EMBL" id="FZQP02001948">
    <property type="protein sequence ID" value="VVC94324.1"/>
    <property type="molecule type" value="Genomic_DNA"/>
</dbReference>
<evidence type="ECO:0000259" key="9">
    <source>
        <dbReference type="PROSITE" id="PS50192"/>
    </source>
</evidence>
<comment type="subcellular location">
    <subcellularLocation>
        <location evidence="1">Membrane</location>
        <topology evidence="1">Single-pass type IV membrane protein</topology>
    </subcellularLocation>
</comment>
<accession>A0A5E4QAQ0</accession>
<protein>
    <recommendedName>
        <fullName evidence="9">t-SNARE coiled-coil homology domain-containing protein</fullName>
    </recommendedName>
</protein>
<dbReference type="SUPFAM" id="SSF47661">
    <property type="entry name" value="t-snare proteins"/>
    <property type="match status" value="1"/>
</dbReference>
<evidence type="ECO:0000256" key="6">
    <source>
        <dbReference type="ARBA" id="ARBA00023054"/>
    </source>
</evidence>
<dbReference type="InterPro" id="IPR000727">
    <property type="entry name" value="T_SNARE_dom"/>
</dbReference>
<organism evidence="10 11">
    <name type="scientific">Leptidea sinapis</name>
    <dbReference type="NCBI Taxonomy" id="189913"/>
    <lineage>
        <taxon>Eukaryota</taxon>
        <taxon>Metazoa</taxon>
        <taxon>Ecdysozoa</taxon>
        <taxon>Arthropoda</taxon>
        <taxon>Hexapoda</taxon>
        <taxon>Insecta</taxon>
        <taxon>Pterygota</taxon>
        <taxon>Neoptera</taxon>
        <taxon>Endopterygota</taxon>
        <taxon>Lepidoptera</taxon>
        <taxon>Glossata</taxon>
        <taxon>Ditrysia</taxon>
        <taxon>Papilionoidea</taxon>
        <taxon>Pieridae</taxon>
        <taxon>Dismorphiinae</taxon>
        <taxon>Leptidea</taxon>
    </lineage>
</organism>
<evidence type="ECO:0000313" key="10">
    <source>
        <dbReference type="EMBL" id="VVC94324.1"/>
    </source>
</evidence>
<dbReference type="PROSITE" id="PS50192">
    <property type="entry name" value="T_SNARE"/>
    <property type="match status" value="1"/>
</dbReference>
<keyword evidence="7" id="KW-0472">Membrane</keyword>
<proteinExistence type="inferred from homology"/>
<keyword evidence="6 8" id="KW-0175">Coiled coil</keyword>
<reference evidence="10 11" key="1">
    <citation type="submission" date="2017-07" db="EMBL/GenBank/DDBJ databases">
        <authorList>
            <person name="Talla V."/>
            <person name="Backstrom N."/>
        </authorList>
    </citation>
    <scope>NUCLEOTIDE SEQUENCE [LARGE SCALE GENOMIC DNA]</scope>
</reference>
<dbReference type="InterPro" id="IPR010989">
    <property type="entry name" value="SNARE"/>
</dbReference>
<dbReference type="CDD" id="cd15851">
    <property type="entry name" value="SNARE_Syntaxin6"/>
    <property type="match status" value="1"/>
</dbReference>
<evidence type="ECO:0000256" key="7">
    <source>
        <dbReference type="ARBA" id="ARBA00023136"/>
    </source>
</evidence>
<feature type="coiled-coil region" evidence="8">
    <location>
        <begin position="146"/>
        <end position="173"/>
    </location>
</feature>
<dbReference type="Gene3D" id="1.20.5.110">
    <property type="match status" value="1"/>
</dbReference>
<dbReference type="AlphaFoldDB" id="A0A5E4QAQ0"/>
<keyword evidence="11" id="KW-1185">Reference proteome</keyword>
<name>A0A5E4QAQ0_9NEOP</name>
<keyword evidence="3" id="KW-0813">Transport</keyword>
<evidence type="ECO:0000256" key="8">
    <source>
        <dbReference type="SAM" id="Coils"/>
    </source>
</evidence>
<gene>
    <name evidence="10" type="ORF">LSINAPIS_LOCUS6303</name>
</gene>
<evidence type="ECO:0000256" key="4">
    <source>
        <dbReference type="ARBA" id="ARBA00022692"/>
    </source>
</evidence>
<feature type="domain" description="T-SNARE coiled-coil homology" evidence="9">
    <location>
        <begin position="115"/>
        <end position="177"/>
    </location>
</feature>
<dbReference type="SMART" id="SM00397">
    <property type="entry name" value="t_SNARE"/>
    <property type="match status" value="1"/>
</dbReference>